<keyword evidence="1" id="KW-0732">Signal</keyword>
<dbReference type="OrthoDB" id="805991at2"/>
<organism evidence="2 3">
    <name type="scientific">Aggregatimonas sangjinii</name>
    <dbReference type="NCBI Taxonomy" id="2583587"/>
    <lineage>
        <taxon>Bacteria</taxon>
        <taxon>Pseudomonadati</taxon>
        <taxon>Bacteroidota</taxon>
        <taxon>Flavobacteriia</taxon>
        <taxon>Flavobacteriales</taxon>
        <taxon>Flavobacteriaceae</taxon>
        <taxon>Aggregatimonas</taxon>
    </lineage>
</organism>
<evidence type="ECO:0008006" key="4">
    <source>
        <dbReference type="Google" id="ProtNLM"/>
    </source>
</evidence>
<dbReference type="AlphaFoldDB" id="A0A5B7STJ0"/>
<gene>
    <name evidence="2" type="ORF">FGM00_07840</name>
</gene>
<accession>A0A5B7STJ0</accession>
<dbReference type="EMBL" id="CP040710">
    <property type="protein sequence ID" value="QCX00014.1"/>
    <property type="molecule type" value="Genomic_DNA"/>
</dbReference>
<dbReference type="KEGG" id="asag:FGM00_07840"/>
<reference evidence="2 3" key="1">
    <citation type="submission" date="2019-05" db="EMBL/GenBank/DDBJ databases">
        <title>Genome sequencing of F202Z8.</title>
        <authorList>
            <person name="Kwon Y.M."/>
        </authorList>
    </citation>
    <scope>NUCLEOTIDE SEQUENCE [LARGE SCALE GENOMIC DNA]</scope>
    <source>
        <strain evidence="2 3">F202Z8</strain>
    </source>
</reference>
<feature type="chain" id="PRO_5023068710" description="Lipocalin-like domain-containing protein" evidence="1">
    <location>
        <begin position="20"/>
        <end position="162"/>
    </location>
</feature>
<feature type="signal peptide" evidence="1">
    <location>
        <begin position="1"/>
        <end position="19"/>
    </location>
</feature>
<sequence>MKTFALVLLTALFTTPLLAQNSVTISELDFLDNTSWNGNLMYINYADGQEVNLRTTMQIRITKNAIQMNTQFTDEPGANSKSIIKLKKAGTYFGAEKIIAREKLKNGSLQITTSYDGNDDNKPATILKTYLLGEKELIITKEVNFKDSEDALIRNRYTYIKL</sequence>
<proteinExistence type="predicted"/>
<keyword evidence="3" id="KW-1185">Reference proteome</keyword>
<evidence type="ECO:0000313" key="2">
    <source>
        <dbReference type="EMBL" id="QCX00014.1"/>
    </source>
</evidence>
<evidence type="ECO:0000256" key="1">
    <source>
        <dbReference type="SAM" id="SignalP"/>
    </source>
</evidence>
<protein>
    <recommendedName>
        <fullName evidence="4">Lipocalin-like domain-containing protein</fullName>
    </recommendedName>
</protein>
<name>A0A5B7STJ0_9FLAO</name>
<dbReference type="Proteomes" id="UP000310017">
    <property type="component" value="Chromosome"/>
</dbReference>
<evidence type="ECO:0000313" key="3">
    <source>
        <dbReference type="Proteomes" id="UP000310017"/>
    </source>
</evidence>
<dbReference type="RefSeq" id="WP_138852361.1">
    <property type="nucleotide sequence ID" value="NZ_CP040710.1"/>
</dbReference>